<protein>
    <submittedName>
        <fullName evidence="2">Uncharacterized protein</fullName>
    </submittedName>
</protein>
<proteinExistence type="predicted"/>
<name>A0ABQ7QEM6_PLUXY</name>
<organism evidence="2 3">
    <name type="scientific">Plutella xylostella</name>
    <name type="common">Diamondback moth</name>
    <name type="synonym">Plutella maculipennis</name>
    <dbReference type="NCBI Taxonomy" id="51655"/>
    <lineage>
        <taxon>Eukaryota</taxon>
        <taxon>Metazoa</taxon>
        <taxon>Ecdysozoa</taxon>
        <taxon>Arthropoda</taxon>
        <taxon>Hexapoda</taxon>
        <taxon>Insecta</taxon>
        <taxon>Pterygota</taxon>
        <taxon>Neoptera</taxon>
        <taxon>Endopterygota</taxon>
        <taxon>Lepidoptera</taxon>
        <taxon>Glossata</taxon>
        <taxon>Ditrysia</taxon>
        <taxon>Yponomeutoidea</taxon>
        <taxon>Plutellidae</taxon>
        <taxon>Plutella</taxon>
    </lineage>
</organism>
<reference evidence="2 3" key="1">
    <citation type="submission" date="2021-06" db="EMBL/GenBank/DDBJ databases">
        <title>A haploid diamondback moth (Plutella xylostella L.) genome assembly resolves 31 chromosomes and identifies a diamide resistance mutation.</title>
        <authorList>
            <person name="Ward C.M."/>
            <person name="Perry K.D."/>
            <person name="Baker G."/>
            <person name="Powis K."/>
            <person name="Heckel D.G."/>
            <person name="Baxter S.W."/>
        </authorList>
    </citation>
    <scope>NUCLEOTIDE SEQUENCE [LARGE SCALE GENOMIC DNA]</scope>
    <source>
        <strain evidence="2 3">LV</strain>
        <tissue evidence="2">Single pupa</tissue>
    </source>
</reference>
<dbReference type="Proteomes" id="UP000823941">
    <property type="component" value="Chromosome 16"/>
</dbReference>
<dbReference type="EMBL" id="JAHIBW010000016">
    <property type="protein sequence ID" value="KAG7303671.1"/>
    <property type="molecule type" value="Genomic_DNA"/>
</dbReference>
<evidence type="ECO:0000256" key="1">
    <source>
        <dbReference type="SAM" id="MobiDB-lite"/>
    </source>
</evidence>
<feature type="region of interest" description="Disordered" evidence="1">
    <location>
        <begin position="20"/>
        <end position="45"/>
    </location>
</feature>
<evidence type="ECO:0000313" key="3">
    <source>
        <dbReference type="Proteomes" id="UP000823941"/>
    </source>
</evidence>
<evidence type="ECO:0000313" key="2">
    <source>
        <dbReference type="EMBL" id="KAG7303671.1"/>
    </source>
</evidence>
<accession>A0ABQ7QEM6</accession>
<comment type="caution">
    <text evidence="2">The sequence shown here is derived from an EMBL/GenBank/DDBJ whole genome shotgun (WGS) entry which is preliminary data.</text>
</comment>
<sequence>MNHFLRIKRLFAHYTYLPSHKKRGGSARQPRPGWGGAARSGRRPLRAGGVSTGTLLLPLPLLTPARTLWSTGVCRDSIYSHSRSCSLQFSFL</sequence>
<keyword evidence="3" id="KW-1185">Reference proteome</keyword>
<gene>
    <name evidence="2" type="ORF">JYU34_012222</name>
</gene>